<evidence type="ECO:0000313" key="13">
    <source>
        <dbReference type="EMBL" id="HED11929.1"/>
    </source>
</evidence>
<dbReference type="Pfam" id="PF00119">
    <property type="entry name" value="ATP-synt_A"/>
    <property type="match status" value="1"/>
</dbReference>
<feature type="transmembrane region" description="Helical" evidence="11">
    <location>
        <begin position="255"/>
        <end position="277"/>
    </location>
</feature>
<dbReference type="GO" id="GO:0045259">
    <property type="term" value="C:proton-transporting ATP synthase complex"/>
    <property type="evidence" value="ECO:0007669"/>
    <property type="project" value="UniProtKB-KW"/>
</dbReference>
<evidence type="ECO:0000256" key="9">
    <source>
        <dbReference type="ARBA" id="ARBA00023136"/>
    </source>
</evidence>
<feature type="transmembrane region" description="Helical" evidence="11">
    <location>
        <begin position="189"/>
        <end position="215"/>
    </location>
</feature>
<dbReference type="GO" id="GO:0046933">
    <property type="term" value="F:proton-transporting ATP synthase activity, rotational mechanism"/>
    <property type="evidence" value="ECO:0007669"/>
    <property type="project" value="UniProtKB-UniRule"/>
</dbReference>
<comment type="function">
    <text evidence="11 12">Key component of the proton channel; it plays a direct role in the translocation of protons across the membrane.</text>
</comment>
<evidence type="ECO:0000256" key="11">
    <source>
        <dbReference type="HAMAP-Rule" id="MF_01393"/>
    </source>
</evidence>
<dbReference type="PANTHER" id="PTHR11410:SF0">
    <property type="entry name" value="ATP SYNTHASE SUBUNIT A"/>
    <property type="match status" value="1"/>
</dbReference>
<dbReference type="InterPro" id="IPR045083">
    <property type="entry name" value="ATP_synth_F0_asu_bact/mt"/>
</dbReference>
<evidence type="ECO:0000256" key="1">
    <source>
        <dbReference type="ARBA" id="ARBA00004141"/>
    </source>
</evidence>
<feature type="transmembrane region" description="Helical" evidence="11">
    <location>
        <begin position="60"/>
        <end position="80"/>
    </location>
</feature>
<organism evidence="13">
    <name type="scientific">Caldithrix abyssi</name>
    <dbReference type="NCBI Taxonomy" id="187145"/>
    <lineage>
        <taxon>Bacteria</taxon>
        <taxon>Pseudomonadati</taxon>
        <taxon>Calditrichota</taxon>
        <taxon>Calditrichia</taxon>
        <taxon>Calditrichales</taxon>
        <taxon>Calditrichaceae</taxon>
        <taxon>Caldithrix</taxon>
    </lineage>
</organism>
<evidence type="ECO:0000256" key="5">
    <source>
        <dbReference type="ARBA" id="ARBA00022692"/>
    </source>
</evidence>
<feature type="transmembrane region" description="Helical" evidence="11">
    <location>
        <begin position="121"/>
        <end position="143"/>
    </location>
</feature>
<feature type="transmembrane region" description="Helical" evidence="11">
    <location>
        <begin position="150"/>
        <end position="169"/>
    </location>
</feature>
<name>A0A7V1LPS1_CALAY</name>
<comment type="subcellular location">
    <subcellularLocation>
        <location evidence="11 12">Cell membrane</location>
        <topology evidence="11 12">Multi-pass membrane protein</topology>
    </subcellularLocation>
    <subcellularLocation>
        <location evidence="1">Membrane</location>
        <topology evidence="1">Multi-pass membrane protein</topology>
    </subcellularLocation>
</comment>
<dbReference type="EMBL" id="DRLD01000417">
    <property type="protein sequence ID" value="HED11929.1"/>
    <property type="molecule type" value="Genomic_DNA"/>
</dbReference>
<gene>
    <name evidence="11 13" type="primary">atpB</name>
    <name evidence="13" type="ORF">ENJ10_14660</name>
</gene>
<evidence type="ECO:0000256" key="2">
    <source>
        <dbReference type="ARBA" id="ARBA00006810"/>
    </source>
</evidence>
<reference evidence="13" key="1">
    <citation type="journal article" date="2020" name="mSystems">
        <title>Genome- and Community-Level Interaction Insights into Carbon Utilization and Element Cycling Functions of Hydrothermarchaeota in Hydrothermal Sediment.</title>
        <authorList>
            <person name="Zhou Z."/>
            <person name="Liu Y."/>
            <person name="Xu W."/>
            <person name="Pan J."/>
            <person name="Luo Z.H."/>
            <person name="Li M."/>
        </authorList>
    </citation>
    <scope>NUCLEOTIDE SEQUENCE [LARGE SCALE GENOMIC DNA]</scope>
    <source>
        <strain evidence="13">HyVt-456</strain>
    </source>
</reference>
<dbReference type="PROSITE" id="PS00449">
    <property type="entry name" value="ATPASE_A"/>
    <property type="match status" value="1"/>
</dbReference>
<evidence type="ECO:0000256" key="3">
    <source>
        <dbReference type="ARBA" id="ARBA00022448"/>
    </source>
</evidence>
<keyword evidence="6 11" id="KW-0375">Hydrogen ion transport</keyword>
<evidence type="ECO:0000256" key="12">
    <source>
        <dbReference type="RuleBase" id="RU000483"/>
    </source>
</evidence>
<dbReference type="InterPro" id="IPR000568">
    <property type="entry name" value="ATP_synth_F0_asu"/>
</dbReference>
<keyword evidence="3 11" id="KW-0813">Transport</keyword>
<accession>A0A7V1LPS1</accession>
<comment type="caution">
    <text evidence="13">The sequence shown here is derived from an EMBL/GenBank/DDBJ whole genome shotgun (WGS) entry which is preliminary data.</text>
</comment>
<dbReference type="Proteomes" id="UP000886005">
    <property type="component" value="Unassembled WGS sequence"/>
</dbReference>
<sequence>MVFEQHAAVTDTATARSESIGGFIQDHIGNSDSWHLPGLHIHLPQFEPVQFLGMNIDLSITNHVVMLWIAALFVLLLFGLGYKKNRKVQKGWGIFIEMLVLFVRDEIAIKNMGEKDGRRFTPLLVTFFIFIWIANMMGLIPLFTTSTSNINVTAGLALVTFFATQIYGIKTSGPVGYYKNLVPHGVPIFLWPLMFLIELMGLIAKHMALTVRLFANMTAGHIVLFALLGLIIIFKSFLVAPVSIGFAVFTYFLEILVATIQAYIFTVLSSLFIGMSLNPEH</sequence>
<dbReference type="CDD" id="cd00310">
    <property type="entry name" value="ATP-synt_Fo_a_6"/>
    <property type="match status" value="1"/>
</dbReference>
<dbReference type="PANTHER" id="PTHR11410">
    <property type="entry name" value="ATP SYNTHASE SUBUNIT A"/>
    <property type="match status" value="1"/>
</dbReference>
<keyword evidence="11" id="KW-1003">Cell membrane</keyword>
<dbReference type="PRINTS" id="PR00123">
    <property type="entry name" value="ATPASEA"/>
</dbReference>
<feature type="transmembrane region" description="Helical" evidence="11">
    <location>
        <begin position="222"/>
        <end position="249"/>
    </location>
</feature>
<dbReference type="HAMAP" id="MF_01393">
    <property type="entry name" value="ATP_synth_a_bact"/>
    <property type="match status" value="1"/>
</dbReference>
<dbReference type="InterPro" id="IPR023011">
    <property type="entry name" value="ATP_synth_F0_asu_AS"/>
</dbReference>
<dbReference type="GO" id="GO:0005886">
    <property type="term" value="C:plasma membrane"/>
    <property type="evidence" value="ECO:0007669"/>
    <property type="project" value="UniProtKB-SubCell"/>
</dbReference>
<keyword evidence="4 11" id="KW-0138">CF(0)</keyword>
<keyword evidence="7 11" id="KW-1133">Transmembrane helix</keyword>
<keyword evidence="9 11" id="KW-0472">Membrane</keyword>
<keyword evidence="5 11" id="KW-0812">Transmembrane</keyword>
<evidence type="ECO:0000256" key="10">
    <source>
        <dbReference type="ARBA" id="ARBA00023310"/>
    </source>
</evidence>
<comment type="similarity">
    <text evidence="2 11 12">Belongs to the ATPase A chain family.</text>
</comment>
<dbReference type="Gene3D" id="1.20.120.220">
    <property type="entry name" value="ATP synthase, F0 complex, subunit A"/>
    <property type="match status" value="1"/>
</dbReference>
<dbReference type="InterPro" id="IPR035908">
    <property type="entry name" value="F0_ATP_A_sf"/>
</dbReference>
<protein>
    <recommendedName>
        <fullName evidence="11 12">ATP synthase subunit a</fullName>
    </recommendedName>
    <alternativeName>
        <fullName evidence="11">ATP synthase F0 sector subunit a</fullName>
    </alternativeName>
    <alternativeName>
        <fullName evidence="11">F-ATPase subunit 6</fullName>
    </alternativeName>
</protein>
<dbReference type="AlphaFoldDB" id="A0A7V1LPS1"/>
<evidence type="ECO:0000256" key="8">
    <source>
        <dbReference type="ARBA" id="ARBA00023065"/>
    </source>
</evidence>
<evidence type="ECO:0000256" key="4">
    <source>
        <dbReference type="ARBA" id="ARBA00022547"/>
    </source>
</evidence>
<evidence type="ECO:0000256" key="6">
    <source>
        <dbReference type="ARBA" id="ARBA00022781"/>
    </source>
</evidence>
<keyword evidence="8 11" id="KW-0406">Ion transport</keyword>
<dbReference type="NCBIfam" id="TIGR01131">
    <property type="entry name" value="ATP_synt_6_or_A"/>
    <property type="match status" value="1"/>
</dbReference>
<proteinExistence type="inferred from homology"/>
<evidence type="ECO:0000256" key="7">
    <source>
        <dbReference type="ARBA" id="ARBA00022989"/>
    </source>
</evidence>
<keyword evidence="10 11" id="KW-0066">ATP synthesis</keyword>
<dbReference type="SUPFAM" id="SSF81336">
    <property type="entry name" value="F1F0 ATP synthase subunit A"/>
    <property type="match status" value="1"/>
</dbReference>